<name>X1VS06_9ZZZZ</name>
<reference evidence="1" key="1">
    <citation type="journal article" date="2014" name="Front. Microbiol.">
        <title>High frequency of phylogenetically diverse reductive dehalogenase-homologous genes in deep subseafloor sedimentary metagenomes.</title>
        <authorList>
            <person name="Kawai M."/>
            <person name="Futagami T."/>
            <person name="Toyoda A."/>
            <person name="Takaki Y."/>
            <person name="Nishi S."/>
            <person name="Hori S."/>
            <person name="Arai W."/>
            <person name="Tsubouchi T."/>
            <person name="Morono Y."/>
            <person name="Uchiyama I."/>
            <person name="Ito T."/>
            <person name="Fujiyama A."/>
            <person name="Inagaki F."/>
            <person name="Takami H."/>
        </authorList>
    </citation>
    <scope>NUCLEOTIDE SEQUENCE</scope>
    <source>
        <strain evidence="1">Expedition CK06-06</strain>
    </source>
</reference>
<dbReference type="EMBL" id="BARW01039891">
    <property type="protein sequence ID" value="GAJ23402.1"/>
    <property type="molecule type" value="Genomic_DNA"/>
</dbReference>
<proteinExistence type="predicted"/>
<comment type="caution">
    <text evidence="1">The sequence shown here is derived from an EMBL/GenBank/DDBJ whole genome shotgun (WGS) entry which is preliminary data.</text>
</comment>
<feature type="non-terminal residue" evidence="1">
    <location>
        <position position="95"/>
    </location>
</feature>
<evidence type="ECO:0000313" key="1">
    <source>
        <dbReference type="EMBL" id="GAJ23402.1"/>
    </source>
</evidence>
<accession>X1VS06</accession>
<organism evidence="1">
    <name type="scientific">marine sediment metagenome</name>
    <dbReference type="NCBI Taxonomy" id="412755"/>
    <lineage>
        <taxon>unclassified sequences</taxon>
        <taxon>metagenomes</taxon>
        <taxon>ecological metagenomes</taxon>
    </lineage>
</organism>
<gene>
    <name evidence="1" type="ORF">S12H4_60558</name>
</gene>
<dbReference type="AlphaFoldDB" id="X1VS06"/>
<sequence>MYKKTKTKFKTYKSDAAPFFFYIEIFPFDTSLYINPYISSLIKTIERNPIVPIPMRVDRVFNGVNSVIIRPREIISFSISEEQLAVINPYRFLLS</sequence>
<protein>
    <submittedName>
        <fullName evidence="1">Uncharacterized protein</fullName>
    </submittedName>
</protein>